<dbReference type="InterPro" id="IPR000792">
    <property type="entry name" value="Tscrpt_reg_LuxR_C"/>
</dbReference>
<dbReference type="InterPro" id="IPR051797">
    <property type="entry name" value="TrmB-like"/>
</dbReference>
<evidence type="ECO:0000259" key="1">
    <source>
        <dbReference type="PROSITE" id="PS50043"/>
    </source>
</evidence>
<dbReference type="EMBL" id="BAAAYL010000001">
    <property type="protein sequence ID" value="GAA3368133.1"/>
    <property type="molecule type" value="Genomic_DNA"/>
</dbReference>
<dbReference type="Gene3D" id="1.10.10.10">
    <property type="entry name" value="Winged helix-like DNA-binding domain superfamily/Winged helix DNA-binding domain"/>
    <property type="match status" value="2"/>
</dbReference>
<protein>
    <submittedName>
        <fullName evidence="2">LuxR family transcriptional regulator</fullName>
    </submittedName>
</protein>
<evidence type="ECO:0000313" key="3">
    <source>
        <dbReference type="Proteomes" id="UP001499990"/>
    </source>
</evidence>
<dbReference type="InterPro" id="IPR036388">
    <property type="entry name" value="WH-like_DNA-bd_sf"/>
</dbReference>
<dbReference type="SMART" id="SM00421">
    <property type="entry name" value="HTH_LUXR"/>
    <property type="match status" value="1"/>
</dbReference>
<dbReference type="InterPro" id="IPR036390">
    <property type="entry name" value="WH_DNA-bd_sf"/>
</dbReference>
<comment type="caution">
    <text evidence="2">The sequence shown here is derived from an EMBL/GenBank/DDBJ whole genome shotgun (WGS) entry which is preliminary data.</text>
</comment>
<dbReference type="SUPFAM" id="SSF46894">
    <property type="entry name" value="C-terminal effector domain of the bipartite response regulators"/>
    <property type="match status" value="1"/>
</dbReference>
<feature type="domain" description="HTH luxR-type" evidence="1">
    <location>
        <begin position="297"/>
        <end position="357"/>
    </location>
</feature>
<dbReference type="InterPro" id="IPR016032">
    <property type="entry name" value="Sig_transdc_resp-reg_C-effctor"/>
</dbReference>
<dbReference type="CDD" id="cd06170">
    <property type="entry name" value="LuxR_C_like"/>
    <property type="match status" value="1"/>
</dbReference>
<sequence length="359" mass="39013">MLLESTRLTAPDVLKRSQSTVSDTTRLVRPPACDGLDMYSLNGIGTSAMAEDAYLALVEGGPMAPTELASTLRVTLHAMSTAVGELTGLGLVESEGARLVARPPRAALDAVVESRTRELAALREGIEELSRFWRDHHVEGATYIEIARTQAARGALVQRLYDEATEQLRCLTIGITGRSAEPNMMAPGCREALTRGVKASVVYGAHVLRDKHAREAVQTSIDLGEQARVFPDVPLNMGICDDRFALVCPPASDWGRRHHIVVQRSDLLEALIGVFESFWQFAVPLPAAVGTADDIGGASTDETRQILTYLSGGLTDESIARELGVSERTVARRITRLQQMLGARTRFQLGVQASRRGWL</sequence>
<reference evidence="3" key="1">
    <citation type="journal article" date="2019" name="Int. J. Syst. Evol. Microbiol.">
        <title>The Global Catalogue of Microorganisms (GCM) 10K type strain sequencing project: providing services to taxonomists for standard genome sequencing and annotation.</title>
        <authorList>
            <consortium name="The Broad Institute Genomics Platform"/>
            <consortium name="The Broad Institute Genome Sequencing Center for Infectious Disease"/>
            <person name="Wu L."/>
            <person name="Ma J."/>
        </authorList>
    </citation>
    <scope>NUCLEOTIDE SEQUENCE [LARGE SCALE GENOMIC DNA]</scope>
    <source>
        <strain evidence="3">JCM 9651</strain>
    </source>
</reference>
<dbReference type="SUPFAM" id="SSF46785">
    <property type="entry name" value="Winged helix' DNA-binding domain"/>
    <property type="match status" value="1"/>
</dbReference>
<gene>
    <name evidence="2" type="ORF">GCM10020367_05250</name>
</gene>
<name>A0ABP6S4Y8_9ACTN</name>
<dbReference type="Proteomes" id="UP001499990">
    <property type="component" value="Unassembled WGS sequence"/>
</dbReference>
<keyword evidence="3" id="KW-1185">Reference proteome</keyword>
<evidence type="ECO:0000313" key="2">
    <source>
        <dbReference type="EMBL" id="GAA3368133.1"/>
    </source>
</evidence>
<dbReference type="PROSITE" id="PS50043">
    <property type="entry name" value="HTH_LUXR_2"/>
    <property type="match status" value="1"/>
</dbReference>
<dbReference type="PANTHER" id="PTHR34293">
    <property type="entry name" value="HTH-TYPE TRANSCRIPTIONAL REGULATOR TRMBL2"/>
    <property type="match status" value="1"/>
</dbReference>
<proteinExistence type="predicted"/>
<accession>A0ABP6S4Y8</accession>
<organism evidence="2 3">
    <name type="scientific">Streptomyces sannanensis</name>
    <dbReference type="NCBI Taxonomy" id="285536"/>
    <lineage>
        <taxon>Bacteria</taxon>
        <taxon>Bacillati</taxon>
        <taxon>Actinomycetota</taxon>
        <taxon>Actinomycetes</taxon>
        <taxon>Kitasatosporales</taxon>
        <taxon>Streptomycetaceae</taxon>
        <taxon>Streptomyces</taxon>
    </lineage>
</organism>
<dbReference type="PANTHER" id="PTHR34293:SF1">
    <property type="entry name" value="HTH-TYPE TRANSCRIPTIONAL REGULATOR TRMBL2"/>
    <property type="match status" value="1"/>
</dbReference>
<dbReference type="Pfam" id="PF00196">
    <property type="entry name" value="GerE"/>
    <property type="match status" value="1"/>
</dbReference>